<dbReference type="EMBL" id="LR877171">
    <property type="protein sequence ID" value="CAD2222687.1"/>
    <property type="molecule type" value="Genomic_DNA"/>
</dbReference>
<protein>
    <submittedName>
        <fullName evidence="1">Uncharacterized protein</fullName>
    </submittedName>
</protein>
<evidence type="ECO:0000313" key="1">
    <source>
        <dbReference type="EMBL" id="CAD2222687.1"/>
    </source>
</evidence>
<dbReference type="VEuPathDB" id="TriTrypDB:ADEAN_001023400"/>
<name>S9WXF5_9TRYP</name>
<sequence length="391" mass="44644">MYYVYSFSLPYYDLSIIDTPMRASRLLSCAACCGGHHHHDTPDSPVEVEKSFLRNVIPLYAKSNGLASTYHRHAFLYQNELIGKVLLALENVPLPTAPRMVLAEGFQRMLEGDCPQRDIRALFEEAHTLARQVLASAVDGGKPHGEERLLQGVRYDPLLRLLAYELTAACDYYYNLMGVGTDPQRSCSVALQMLVGSDLRTDGLLGKMTHAFHDHPRVLETGERLAEVPVDVEEFIKETFLLERDIFGEYRFDARADNVYLLHCLKLSDIVKTPQSFVVLLDPLVKSCGNFDLQSDVVRQGRWVRHTLKAGKEDHRLLSRLPSLETIVLDDDIAEGKKMEILVYYDKPICMHRQKGTTKETKGDLVHTEVFELAVENKNKTFFERWFMDQY</sequence>
<accession>S9WXF5</accession>
<proteinExistence type="predicted"/>
<reference evidence="1 2" key="1">
    <citation type="submission" date="2020-08" db="EMBL/GenBank/DDBJ databases">
        <authorList>
            <person name="Newling K."/>
            <person name="Davey J."/>
            <person name="Forrester S."/>
        </authorList>
    </citation>
    <scope>NUCLEOTIDE SEQUENCE [LARGE SCALE GENOMIC DNA]</scope>
    <source>
        <strain evidence="2">Crithidia deanei Carvalho (ATCC PRA-265)</strain>
    </source>
</reference>
<dbReference type="AlphaFoldDB" id="S9WXF5"/>
<dbReference type="OrthoDB" id="275730at2759"/>
<keyword evidence="2" id="KW-1185">Reference proteome</keyword>
<dbReference type="Proteomes" id="UP000515908">
    <property type="component" value="Chromosome 27"/>
</dbReference>
<gene>
    <name evidence="1" type="ORF">ADEAN_001023400</name>
</gene>
<evidence type="ECO:0000313" key="2">
    <source>
        <dbReference type="Proteomes" id="UP000515908"/>
    </source>
</evidence>
<organism evidence="1 2">
    <name type="scientific">Angomonas deanei</name>
    <dbReference type="NCBI Taxonomy" id="59799"/>
    <lineage>
        <taxon>Eukaryota</taxon>
        <taxon>Discoba</taxon>
        <taxon>Euglenozoa</taxon>
        <taxon>Kinetoplastea</taxon>
        <taxon>Metakinetoplastina</taxon>
        <taxon>Trypanosomatida</taxon>
        <taxon>Trypanosomatidae</taxon>
        <taxon>Strigomonadinae</taxon>
        <taxon>Angomonas</taxon>
    </lineage>
</organism>